<dbReference type="EMBL" id="JAOVQO010000004">
    <property type="protein sequence ID" value="MCU9847412.1"/>
    <property type="molecule type" value="Genomic_DNA"/>
</dbReference>
<name>A0ABT2X0G1_9RHOB</name>
<sequence>MRWLAALALLAAPALAEGEPAGAFDYYILSLSWSPGYCALEGDARGDKQCDPGQAFSFTLHGLWPQFESGWPSYCRTAERDPSRRETRAMADIMGSAGLAWYQWKKHGRCSGLAPDAYFDTARRAYGQVRIPELLARLDRDLRLPAEVVEEAFIEANPGLAPPMITITCKAGRIQEARICLTRDLGFRPCGADAARDCRMPGALLEAVR</sequence>
<dbReference type="CDD" id="cd01062">
    <property type="entry name" value="RNase_T2_prok"/>
    <property type="match status" value="1"/>
</dbReference>
<comment type="similarity">
    <text evidence="1 2">Belongs to the RNase T2 family.</text>
</comment>
<dbReference type="InterPro" id="IPR039378">
    <property type="entry name" value="RNase_T2_prok"/>
</dbReference>
<evidence type="ECO:0000256" key="1">
    <source>
        <dbReference type="ARBA" id="ARBA00007469"/>
    </source>
</evidence>
<comment type="caution">
    <text evidence="4">The sequence shown here is derived from an EMBL/GenBank/DDBJ whole genome shotgun (WGS) entry which is preliminary data.</text>
</comment>
<protein>
    <submittedName>
        <fullName evidence="4">Ribonuclease T2</fullName>
    </submittedName>
</protein>
<accession>A0ABT2X0G1</accession>
<evidence type="ECO:0000313" key="4">
    <source>
        <dbReference type="EMBL" id="MCU9847412.1"/>
    </source>
</evidence>
<dbReference type="Gene3D" id="3.90.730.10">
    <property type="entry name" value="Ribonuclease T2-like"/>
    <property type="match status" value="1"/>
</dbReference>
<evidence type="ECO:0000313" key="5">
    <source>
        <dbReference type="Proteomes" id="UP001209535"/>
    </source>
</evidence>
<dbReference type="InterPro" id="IPR001568">
    <property type="entry name" value="RNase_T2-like"/>
</dbReference>
<keyword evidence="3" id="KW-0732">Signal</keyword>
<proteinExistence type="inferred from homology"/>
<reference evidence="4 5" key="1">
    <citation type="submission" date="2022-10" db="EMBL/GenBank/DDBJ databases">
        <title>Defluviimonas sp. nov., isolated from ocean surface sediments.</title>
        <authorList>
            <person name="He W."/>
            <person name="Wang L."/>
            <person name="Zhang D.-F."/>
        </authorList>
    </citation>
    <scope>NUCLEOTIDE SEQUENCE [LARGE SCALE GENOMIC DNA]</scope>
    <source>
        <strain evidence="4 5">WL0024</strain>
    </source>
</reference>
<dbReference type="InterPro" id="IPR018188">
    <property type="entry name" value="RNase_T2_His_AS_1"/>
</dbReference>
<dbReference type="InterPro" id="IPR033130">
    <property type="entry name" value="RNase_T2_His_AS_2"/>
</dbReference>
<dbReference type="Pfam" id="PF00445">
    <property type="entry name" value="Ribonuclease_T2"/>
    <property type="match status" value="1"/>
</dbReference>
<evidence type="ECO:0000256" key="2">
    <source>
        <dbReference type="RuleBase" id="RU004328"/>
    </source>
</evidence>
<feature type="signal peptide" evidence="3">
    <location>
        <begin position="1"/>
        <end position="16"/>
    </location>
</feature>
<organism evidence="4 5">
    <name type="scientific">Albidovulum salinarum</name>
    <dbReference type="NCBI Taxonomy" id="2984153"/>
    <lineage>
        <taxon>Bacteria</taxon>
        <taxon>Pseudomonadati</taxon>
        <taxon>Pseudomonadota</taxon>
        <taxon>Alphaproteobacteria</taxon>
        <taxon>Rhodobacterales</taxon>
        <taxon>Paracoccaceae</taxon>
        <taxon>Albidovulum</taxon>
    </lineage>
</organism>
<dbReference type="RefSeq" id="WP_263333932.1">
    <property type="nucleotide sequence ID" value="NZ_JAOVQO010000004.1"/>
</dbReference>
<gene>
    <name evidence="4" type="ORF">OEZ60_05280</name>
</gene>
<dbReference type="PROSITE" id="PS00531">
    <property type="entry name" value="RNASE_T2_2"/>
    <property type="match status" value="1"/>
</dbReference>
<keyword evidence="5" id="KW-1185">Reference proteome</keyword>
<dbReference type="PROSITE" id="PS00530">
    <property type="entry name" value="RNASE_T2_1"/>
    <property type="match status" value="1"/>
</dbReference>
<dbReference type="InterPro" id="IPR036430">
    <property type="entry name" value="RNase_T2-like_sf"/>
</dbReference>
<dbReference type="Proteomes" id="UP001209535">
    <property type="component" value="Unassembled WGS sequence"/>
</dbReference>
<evidence type="ECO:0000256" key="3">
    <source>
        <dbReference type="SAM" id="SignalP"/>
    </source>
</evidence>
<dbReference type="PANTHER" id="PTHR11240:SF22">
    <property type="entry name" value="RIBONUCLEASE T2"/>
    <property type="match status" value="1"/>
</dbReference>
<dbReference type="PANTHER" id="PTHR11240">
    <property type="entry name" value="RIBONUCLEASE T2"/>
    <property type="match status" value="1"/>
</dbReference>
<dbReference type="SUPFAM" id="SSF55895">
    <property type="entry name" value="Ribonuclease Rh-like"/>
    <property type="match status" value="1"/>
</dbReference>
<feature type="chain" id="PRO_5046940139" evidence="3">
    <location>
        <begin position="17"/>
        <end position="209"/>
    </location>
</feature>